<dbReference type="EMBL" id="JXCE01000030">
    <property type="protein sequence ID" value="KPA44195.1"/>
    <property type="molecule type" value="Genomic_DNA"/>
</dbReference>
<feature type="compositionally biased region" description="Polar residues" evidence="1">
    <location>
        <begin position="40"/>
        <end position="54"/>
    </location>
</feature>
<protein>
    <submittedName>
        <fullName evidence="2">Uncharacterized protein</fullName>
    </submittedName>
</protein>
<name>A0A0N0DGJ9_FUSLA</name>
<dbReference type="Proteomes" id="UP000037904">
    <property type="component" value="Unassembled WGS sequence"/>
</dbReference>
<evidence type="ECO:0000256" key="1">
    <source>
        <dbReference type="SAM" id="MobiDB-lite"/>
    </source>
</evidence>
<evidence type="ECO:0000313" key="2">
    <source>
        <dbReference type="EMBL" id="KPA44195.1"/>
    </source>
</evidence>
<dbReference type="AlphaFoldDB" id="A0A0N0DGJ9"/>
<keyword evidence="3" id="KW-1185">Reference proteome</keyword>
<feature type="compositionally biased region" description="Basic residues" evidence="1">
    <location>
        <begin position="119"/>
        <end position="136"/>
    </location>
</feature>
<accession>A0A0N0DGJ9</accession>
<feature type="compositionally biased region" description="Low complexity" evidence="1">
    <location>
        <begin position="103"/>
        <end position="112"/>
    </location>
</feature>
<proteinExistence type="predicted"/>
<feature type="region of interest" description="Disordered" evidence="1">
    <location>
        <begin position="22"/>
        <end position="136"/>
    </location>
</feature>
<organism evidence="2 3">
    <name type="scientific">Fusarium langsethiae</name>
    <dbReference type="NCBI Taxonomy" id="179993"/>
    <lineage>
        <taxon>Eukaryota</taxon>
        <taxon>Fungi</taxon>
        <taxon>Dikarya</taxon>
        <taxon>Ascomycota</taxon>
        <taxon>Pezizomycotina</taxon>
        <taxon>Sordariomycetes</taxon>
        <taxon>Hypocreomycetidae</taxon>
        <taxon>Hypocreales</taxon>
        <taxon>Nectriaceae</taxon>
        <taxon>Fusarium</taxon>
    </lineage>
</organism>
<comment type="caution">
    <text evidence="2">The sequence shown here is derived from an EMBL/GenBank/DDBJ whole genome shotgun (WGS) entry which is preliminary data.</text>
</comment>
<feature type="compositionally biased region" description="Low complexity" evidence="1">
    <location>
        <begin position="29"/>
        <end position="39"/>
    </location>
</feature>
<gene>
    <name evidence="2" type="ORF">FLAG1_02949</name>
</gene>
<sequence>MKSNMDHIDQLTKHGRQRLDELASFFSMTGSTRTQKTTTQPLGSSSAVTTQSPAKASRPTALSAQHAPMPAEAVPASSNNDSEVTKRKSQAVTLTSRKKKHSSSVAAVTSSAPKDRSQGWRRRLLKKKKKKKEMCR</sequence>
<reference evidence="2 3" key="1">
    <citation type="submission" date="2015-04" db="EMBL/GenBank/DDBJ databases">
        <title>The draft genome sequence of Fusarium langsethiae, a T-2/HT-2 mycotoxin producer.</title>
        <authorList>
            <person name="Lysoe E."/>
            <person name="Divon H.H."/>
            <person name="Terzi V."/>
            <person name="Orru L."/>
            <person name="Lamontanara A."/>
            <person name="Kolseth A.-K."/>
            <person name="Frandsen R.J."/>
            <person name="Nielsen K."/>
            <person name="Thrane U."/>
        </authorList>
    </citation>
    <scope>NUCLEOTIDE SEQUENCE [LARGE SCALE GENOMIC DNA]</scope>
    <source>
        <strain evidence="2 3">Fl201059</strain>
    </source>
</reference>
<evidence type="ECO:0000313" key="3">
    <source>
        <dbReference type="Proteomes" id="UP000037904"/>
    </source>
</evidence>